<dbReference type="EMBL" id="LKVB01000005">
    <property type="protein sequence ID" value="PHJ27030.1"/>
    <property type="molecule type" value="Genomic_DNA"/>
</dbReference>
<dbReference type="PANTHER" id="PTHR43393:SF3">
    <property type="entry name" value="LYSINE DECARBOXYLASE-LIKE PROTEIN"/>
    <property type="match status" value="1"/>
</dbReference>
<name>A0AA44U477_CUTAC</name>
<sequence length="363" mass="39046">MSTTHIEIETVDQLRAAAPDLAGQVVQGVDLTGCSNLLRHCDVSTTIFLGCSTSARLAAWLRARGALIFPAIPGVPFDPYHPGAYTAEELYNDIGDGYHATLDAAIDRWRRGLATPPRLRDTLATALHDDAMTDALDDLLAGTDPTMTVGVMGGHSVTRDSDDYRLAADLGAALAGTGHLVTTGGGPGAMEATNLGAACPPDLLDESLDRLRKVAGTADVTAWVQAGLDVVSSWPQGAGHRTIGIPTWFYGHEPPNVFATSIIKYFSNALREDILLNRCRGGIIYLPGQAGTVQEIFQALTGNYYAASEDEMTPLIMLGNRYWSQTLPAWPLLHSMSRDHPHRIRLVDTVDEAVAALRRHPSR</sequence>
<evidence type="ECO:0000313" key="1">
    <source>
        <dbReference type="EMBL" id="PHJ27030.1"/>
    </source>
</evidence>
<organism evidence="1 2">
    <name type="scientific">Cutibacterium acnes</name>
    <name type="common">Propionibacterium acnes</name>
    <dbReference type="NCBI Taxonomy" id="1747"/>
    <lineage>
        <taxon>Bacteria</taxon>
        <taxon>Bacillati</taxon>
        <taxon>Actinomycetota</taxon>
        <taxon>Actinomycetes</taxon>
        <taxon>Propionibacteriales</taxon>
        <taxon>Propionibacteriaceae</taxon>
        <taxon>Cutibacterium</taxon>
    </lineage>
</organism>
<dbReference type="Proteomes" id="UP000223982">
    <property type="component" value="Unassembled WGS sequence"/>
</dbReference>
<dbReference type="InterPro" id="IPR041164">
    <property type="entry name" value="LDcluster4"/>
</dbReference>
<dbReference type="Pfam" id="PF18306">
    <property type="entry name" value="LDcluster4"/>
    <property type="match status" value="1"/>
</dbReference>
<dbReference type="RefSeq" id="WP_002514324.1">
    <property type="nucleotide sequence ID" value="NZ_CABIZT010000005.1"/>
</dbReference>
<reference evidence="1 2" key="1">
    <citation type="submission" date="2017-02" db="EMBL/GenBank/DDBJ databases">
        <title>Prevalence of linear plasmids in Propionibacterium acnes isolates obtained from cancerous prostatic tissue.</title>
        <authorList>
            <person name="Davidsson S."/>
            <person name="Bruggemann H."/>
        </authorList>
    </citation>
    <scope>NUCLEOTIDE SEQUENCE [LARGE SCALE GENOMIC DNA]</scope>
    <source>
        <strain evidence="1 2">09-9</strain>
    </source>
</reference>
<proteinExistence type="predicted"/>
<dbReference type="Pfam" id="PF03641">
    <property type="entry name" value="Lysine_decarbox"/>
    <property type="match status" value="1"/>
</dbReference>
<dbReference type="GO" id="GO:0005829">
    <property type="term" value="C:cytosol"/>
    <property type="evidence" value="ECO:0007669"/>
    <property type="project" value="TreeGrafter"/>
</dbReference>
<evidence type="ECO:0000313" key="2">
    <source>
        <dbReference type="Proteomes" id="UP000223982"/>
    </source>
</evidence>
<gene>
    <name evidence="1" type="ORF">APS60_07925</name>
</gene>
<dbReference type="Gene3D" id="3.40.50.450">
    <property type="match status" value="1"/>
</dbReference>
<dbReference type="PANTHER" id="PTHR43393">
    <property type="entry name" value="CYTOKININ RIBOSIDE 5'-MONOPHOSPHATE PHOSPHORIBOHYDROLASE"/>
    <property type="match status" value="1"/>
</dbReference>
<dbReference type="InterPro" id="IPR052341">
    <property type="entry name" value="LOG_family_nucleotidases"/>
</dbReference>
<accession>A0AA44U477</accession>
<protein>
    <submittedName>
        <fullName evidence="1">Lysine decarboxylase</fullName>
    </submittedName>
</protein>
<dbReference type="AlphaFoldDB" id="A0AA44U477"/>
<dbReference type="SUPFAM" id="SSF102405">
    <property type="entry name" value="MCP/YpsA-like"/>
    <property type="match status" value="1"/>
</dbReference>
<dbReference type="InterPro" id="IPR031100">
    <property type="entry name" value="LOG_fam"/>
</dbReference>
<comment type="caution">
    <text evidence="1">The sequence shown here is derived from an EMBL/GenBank/DDBJ whole genome shotgun (WGS) entry which is preliminary data.</text>
</comment>